<evidence type="ECO:0000256" key="1">
    <source>
        <dbReference type="SAM" id="MobiDB-lite"/>
    </source>
</evidence>
<sequence length="120" mass="12571">MCPPYNPYTANPKPCTSESPGPSTPLTPKTQSSSDKEASVANSSPLHTSVGVASTGLNTSPSVTPPASAAATAAPPVPRLADWHNVPKFCHAHMHMNRQVMIISVAYHEVFIFGLLHAGV</sequence>
<feature type="region of interest" description="Disordered" evidence="1">
    <location>
        <begin position="1"/>
        <end position="75"/>
    </location>
</feature>
<dbReference type="AlphaFoldDB" id="D8TJT5"/>
<keyword evidence="3" id="KW-1185">Reference proteome</keyword>
<dbReference type="RefSeq" id="XP_002946499.1">
    <property type="nucleotide sequence ID" value="XM_002946453.1"/>
</dbReference>
<evidence type="ECO:0000313" key="3">
    <source>
        <dbReference type="Proteomes" id="UP000001058"/>
    </source>
</evidence>
<feature type="compositionally biased region" description="Low complexity" evidence="1">
    <location>
        <begin position="59"/>
        <end position="74"/>
    </location>
</feature>
<gene>
    <name evidence="2" type="ORF">VOLCADRAFT_55720</name>
</gene>
<dbReference type="Proteomes" id="UP000001058">
    <property type="component" value="Unassembled WGS sequence"/>
</dbReference>
<accession>D8TJT5</accession>
<proteinExistence type="predicted"/>
<evidence type="ECO:0000313" key="2">
    <source>
        <dbReference type="EMBL" id="EFJ52426.1"/>
    </source>
</evidence>
<dbReference type="GeneID" id="9617896"/>
<organism evidence="3">
    <name type="scientific">Volvox carteri f. nagariensis</name>
    <dbReference type="NCBI Taxonomy" id="3068"/>
    <lineage>
        <taxon>Eukaryota</taxon>
        <taxon>Viridiplantae</taxon>
        <taxon>Chlorophyta</taxon>
        <taxon>core chlorophytes</taxon>
        <taxon>Chlorophyceae</taxon>
        <taxon>CS clade</taxon>
        <taxon>Chlamydomonadales</taxon>
        <taxon>Volvocaceae</taxon>
        <taxon>Volvox</taxon>
    </lineage>
</organism>
<name>D8TJT5_VOLCA</name>
<feature type="compositionally biased region" description="Polar residues" evidence="1">
    <location>
        <begin position="14"/>
        <end position="33"/>
    </location>
</feature>
<dbReference type="InParanoid" id="D8TJT5"/>
<dbReference type="EMBL" id="GL378324">
    <property type="protein sequence ID" value="EFJ52426.1"/>
    <property type="molecule type" value="Genomic_DNA"/>
</dbReference>
<reference evidence="2 3" key="1">
    <citation type="journal article" date="2010" name="Science">
        <title>Genomic analysis of organismal complexity in the multicellular green alga Volvox carteri.</title>
        <authorList>
            <person name="Prochnik S.E."/>
            <person name="Umen J."/>
            <person name="Nedelcu A.M."/>
            <person name="Hallmann A."/>
            <person name="Miller S.M."/>
            <person name="Nishii I."/>
            <person name="Ferris P."/>
            <person name="Kuo A."/>
            <person name="Mitros T."/>
            <person name="Fritz-Laylin L.K."/>
            <person name="Hellsten U."/>
            <person name="Chapman J."/>
            <person name="Simakov O."/>
            <person name="Rensing S.A."/>
            <person name="Terry A."/>
            <person name="Pangilinan J."/>
            <person name="Kapitonov V."/>
            <person name="Jurka J."/>
            <person name="Salamov A."/>
            <person name="Shapiro H."/>
            <person name="Schmutz J."/>
            <person name="Grimwood J."/>
            <person name="Lindquist E."/>
            <person name="Lucas S."/>
            <person name="Grigoriev I.V."/>
            <person name="Schmitt R."/>
            <person name="Kirk D."/>
            <person name="Rokhsar D.S."/>
        </authorList>
    </citation>
    <scope>NUCLEOTIDE SEQUENCE [LARGE SCALE GENOMIC DNA]</scope>
    <source>
        <strain evidence="3">f. Nagariensis / Eve</strain>
    </source>
</reference>
<protein>
    <submittedName>
        <fullName evidence="2">Uncharacterized protein</fullName>
    </submittedName>
</protein>
<feature type="compositionally biased region" description="Polar residues" evidence="1">
    <location>
        <begin position="40"/>
        <end position="58"/>
    </location>
</feature>
<dbReference type="KEGG" id="vcn:VOLCADRAFT_55720"/>